<keyword evidence="1" id="KW-0732">Signal</keyword>
<comment type="caution">
    <text evidence="2">The sequence shown here is derived from an EMBL/GenBank/DDBJ whole genome shotgun (WGS) entry which is preliminary data.</text>
</comment>
<reference evidence="2" key="1">
    <citation type="submission" date="2024-03" db="EMBL/GenBank/DDBJ databases">
        <title>WGS assembly of Saponaria officinalis var. Norfolk2.</title>
        <authorList>
            <person name="Jenkins J."/>
            <person name="Shu S."/>
            <person name="Grimwood J."/>
            <person name="Barry K."/>
            <person name="Goodstein D."/>
            <person name="Schmutz J."/>
            <person name="Leebens-Mack J."/>
            <person name="Osbourn A."/>
        </authorList>
    </citation>
    <scope>NUCLEOTIDE SEQUENCE [LARGE SCALE GENOMIC DNA]</scope>
    <source>
        <strain evidence="2">JIC</strain>
    </source>
</reference>
<sequence length="49" mass="5669">MWFCCLLKLMLSPIKVFAGEVTLPHKEIGCLFVILMLHRGSPRRLPLLF</sequence>
<evidence type="ECO:0000313" key="2">
    <source>
        <dbReference type="EMBL" id="KAK9669059.1"/>
    </source>
</evidence>
<keyword evidence="3" id="KW-1185">Reference proteome</keyword>
<name>A0AAW1GW30_SAPOF</name>
<dbReference type="AlphaFoldDB" id="A0AAW1GW30"/>
<gene>
    <name evidence="2" type="ORF">RND81_13G106400</name>
</gene>
<protein>
    <submittedName>
        <fullName evidence="2">Uncharacterized protein</fullName>
    </submittedName>
</protein>
<feature type="chain" id="PRO_5043564817" evidence="1">
    <location>
        <begin position="19"/>
        <end position="49"/>
    </location>
</feature>
<dbReference type="Proteomes" id="UP001443914">
    <property type="component" value="Unassembled WGS sequence"/>
</dbReference>
<accession>A0AAW1GW30</accession>
<proteinExistence type="predicted"/>
<organism evidence="2 3">
    <name type="scientific">Saponaria officinalis</name>
    <name type="common">Common soapwort</name>
    <name type="synonym">Lychnis saponaria</name>
    <dbReference type="NCBI Taxonomy" id="3572"/>
    <lineage>
        <taxon>Eukaryota</taxon>
        <taxon>Viridiplantae</taxon>
        <taxon>Streptophyta</taxon>
        <taxon>Embryophyta</taxon>
        <taxon>Tracheophyta</taxon>
        <taxon>Spermatophyta</taxon>
        <taxon>Magnoliopsida</taxon>
        <taxon>eudicotyledons</taxon>
        <taxon>Gunneridae</taxon>
        <taxon>Pentapetalae</taxon>
        <taxon>Caryophyllales</taxon>
        <taxon>Caryophyllaceae</taxon>
        <taxon>Caryophylleae</taxon>
        <taxon>Saponaria</taxon>
    </lineage>
</organism>
<evidence type="ECO:0000313" key="3">
    <source>
        <dbReference type="Proteomes" id="UP001443914"/>
    </source>
</evidence>
<dbReference type="EMBL" id="JBDFQZ010000013">
    <property type="protein sequence ID" value="KAK9669059.1"/>
    <property type="molecule type" value="Genomic_DNA"/>
</dbReference>
<feature type="signal peptide" evidence="1">
    <location>
        <begin position="1"/>
        <end position="18"/>
    </location>
</feature>
<evidence type="ECO:0000256" key="1">
    <source>
        <dbReference type="SAM" id="SignalP"/>
    </source>
</evidence>